<dbReference type="GO" id="GO:0005829">
    <property type="term" value="C:cytosol"/>
    <property type="evidence" value="ECO:0007669"/>
    <property type="project" value="TreeGrafter"/>
</dbReference>
<dbReference type="SUPFAM" id="SSF52218">
    <property type="entry name" value="Flavoproteins"/>
    <property type="match status" value="1"/>
</dbReference>
<dbReference type="Proteomes" id="UP001177003">
    <property type="component" value="Chromosome 0"/>
</dbReference>
<evidence type="ECO:0000256" key="3">
    <source>
        <dbReference type="ARBA" id="ARBA00048983"/>
    </source>
</evidence>
<dbReference type="EC" id="1.6.5.2" evidence="1"/>
<dbReference type="Pfam" id="PF03358">
    <property type="entry name" value="FMN_red"/>
    <property type="match status" value="1"/>
</dbReference>
<evidence type="ECO:0000259" key="4">
    <source>
        <dbReference type="Pfam" id="PF03358"/>
    </source>
</evidence>
<dbReference type="Gene3D" id="3.40.50.360">
    <property type="match status" value="1"/>
</dbReference>
<gene>
    <name evidence="5" type="ORF">LSALG_LOCUS6751</name>
</gene>
<dbReference type="GO" id="GO:0010181">
    <property type="term" value="F:FMN binding"/>
    <property type="evidence" value="ECO:0007669"/>
    <property type="project" value="TreeGrafter"/>
</dbReference>
<evidence type="ECO:0000313" key="5">
    <source>
        <dbReference type="EMBL" id="CAI9266181.1"/>
    </source>
</evidence>
<feature type="domain" description="NADPH-dependent FMN reductase-like" evidence="4">
    <location>
        <begin position="10"/>
        <end position="112"/>
    </location>
</feature>
<dbReference type="InterPro" id="IPR005025">
    <property type="entry name" value="FMN_Rdtase-like_dom"/>
</dbReference>
<proteinExistence type="predicted"/>
<evidence type="ECO:0000313" key="6">
    <source>
        <dbReference type="Proteomes" id="UP001177003"/>
    </source>
</evidence>
<dbReference type="InterPro" id="IPR050712">
    <property type="entry name" value="NAD(P)H-dep_reductase"/>
</dbReference>
<dbReference type="EMBL" id="OX465086">
    <property type="protein sequence ID" value="CAI9266181.1"/>
    <property type="molecule type" value="Genomic_DNA"/>
</dbReference>
<organism evidence="5 6">
    <name type="scientific">Lactuca saligna</name>
    <name type="common">Willowleaf lettuce</name>
    <dbReference type="NCBI Taxonomy" id="75948"/>
    <lineage>
        <taxon>Eukaryota</taxon>
        <taxon>Viridiplantae</taxon>
        <taxon>Streptophyta</taxon>
        <taxon>Embryophyta</taxon>
        <taxon>Tracheophyta</taxon>
        <taxon>Spermatophyta</taxon>
        <taxon>Magnoliopsida</taxon>
        <taxon>eudicotyledons</taxon>
        <taxon>Gunneridae</taxon>
        <taxon>Pentapetalae</taxon>
        <taxon>asterids</taxon>
        <taxon>campanulids</taxon>
        <taxon>Asterales</taxon>
        <taxon>Asteraceae</taxon>
        <taxon>Cichorioideae</taxon>
        <taxon>Cichorieae</taxon>
        <taxon>Lactucinae</taxon>
        <taxon>Lactuca</taxon>
    </lineage>
</organism>
<evidence type="ECO:0000256" key="2">
    <source>
        <dbReference type="ARBA" id="ARBA00047678"/>
    </source>
</evidence>
<dbReference type="PANTHER" id="PTHR30543">
    <property type="entry name" value="CHROMATE REDUCTASE"/>
    <property type="match status" value="1"/>
</dbReference>
<comment type="catalytic activity">
    <reaction evidence="2">
        <text>a quinone + NADH + H(+) = a quinol + NAD(+)</text>
        <dbReference type="Rhea" id="RHEA:46160"/>
        <dbReference type="ChEBI" id="CHEBI:15378"/>
        <dbReference type="ChEBI" id="CHEBI:24646"/>
        <dbReference type="ChEBI" id="CHEBI:57540"/>
        <dbReference type="ChEBI" id="CHEBI:57945"/>
        <dbReference type="ChEBI" id="CHEBI:132124"/>
        <dbReference type="EC" id="1.6.5.2"/>
    </reaction>
</comment>
<keyword evidence="6" id="KW-1185">Reference proteome</keyword>
<evidence type="ECO:0000256" key="1">
    <source>
        <dbReference type="ARBA" id="ARBA00012648"/>
    </source>
</evidence>
<dbReference type="PANTHER" id="PTHR30543:SF22">
    <property type="entry name" value="NAD(P)H DEHYDROGENASE (QUINONE)"/>
    <property type="match status" value="1"/>
</dbReference>
<sequence length="143" mass="16233">MSIVNADISLLPTRNTDLEVNDKFPPEVEEFRQKIVQSECFLLASPEYNYMVTTPLKNAIDWVSRPPNVFVDKVAAIVSVGGGFGGGLAQYSLRQNGVFLDLHSINKPEFFLKGTKRTVVQEGFKNLAVHERRIEFDMEDRKR</sequence>
<protein>
    <recommendedName>
        <fullName evidence="1">NAD(P)H dehydrogenase (quinone)</fullName>
        <ecNumber evidence="1">1.6.5.2</ecNumber>
    </recommendedName>
</protein>
<dbReference type="InterPro" id="IPR029039">
    <property type="entry name" value="Flavoprotein-like_sf"/>
</dbReference>
<comment type="catalytic activity">
    <reaction evidence="3">
        <text>a quinone + NADPH + H(+) = a quinol + NADP(+)</text>
        <dbReference type="Rhea" id="RHEA:46164"/>
        <dbReference type="ChEBI" id="CHEBI:15378"/>
        <dbReference type="ChEBI" id="CHEBI:24646"/>
        <dbReference type="ChEBI" id="CHEBI:57783"/>
        <dbReference type="ChEBI" id="CHEBI:58349"/>
        <dbReference type="ChEBI" id="CHEBI:132124"/>
        <dbReference type="EC" id="1.6.5.2"/>
    </reaction>
</comment>
<name>A0AA35V3L4_LACSI</name>
<accession>A0AA35V3L4</accession>
<dbReference type="GO" id="GO:0003955">
    <property type="term" value="F:NAD(P)H dehydrogenase (quinone) activity"/>
    <property type="evidence" value="ECO:0007669"/>
    <property type="project" value="UniProtKB-EC"/>
</dbReference>
<dbReference type="AlphaFoldDB" id="A0AA35V3L4"/>
<reference evidence="5" key="1">
    <citation type="submission" date="2023-04" db="EMBL/GenBank/DDBJ databases">
        <authorList>
            <person name="Vijverberg K."/>
            <person name="Xiong W."/>
            <person name="Schranz E."/>
        </authorList>
    </citation>
    <scope>NUCLEOTIDE SEQUENCE</scope>
</reference>